<dbReference type="Proteomes" id="UP000000763">
    <property type="component" value="Chromosome 2"/>
</dbReference>
<organism evidence="3 4">
    <name type="scientific">Oryza sativa subsp. japonica</name>
    <name type="common">Rice</name>
    <dbReference type="NCBI Taxonomy" id="39947"/>
    <lineage>
        <taxon>Eukaryota</taxon>
        <taxon>Viridiplantae</taxon>
        <taxon>Streptophyta</taxon>
        <taxon>Embryophyta</taxon>
        <taxon>Tracheophyta</taxon>
        <taxon>Spermatophyta</taxon>
        <taxon>Magnoliopsida</taxon>
        <taxon>Liliopsida</taxon>
        <taxon>Poales</taxon>
        <taxon>Poaceae</taxon>
        <taxon>BOP clade</taxon>
        <taxon>Oryzoideae</taxon>
        <taxon>Oryzeae</taxon>
        <taxon>Oryzinae</taxon>
        <taxon>Oryza</taxon>
        <taxon>Oryza sativa</taxon>
    </lineage>
</organism>
<accession>Q6K5Z5</accession>
<sequence>MPDPKRSSPDLVCPLSVGSVPTSLSPCKPSTPDLNDDHNNSVHDDTEGAKTCRKLEGVGAHAKMERRNDGGSWRKSGGGGAWSGN</sequence>
<feature type="region of interest" description="Disordered" evidence="1">
    <location>
        <begin position="1"/>
        <end position="85"/>
    </location>
</feature>
<reference evidence="2" key="1">
    <citation type="submission" date="2002-05" db="EMBL/GenBank/DDBJ databases">
        <title>Oryza sativa nipponbare(GA3) genomic DNA, chromosome 2, BAC clone:OJ1004_A05.</title>
        <authorList>
            <person name="Sasaki T."/>
            <person name="Matsumoto T."/>
            <person name="Katayose Y."/>
        </authorList>
    </citation>
    <scope>NUCLEOTIDE SEQUENCE</scope>
</reference>
<feature type="compositionally biased region" description="Gly residues" evidence="1">
    <location>
        <begin position="76"/>
        <end position="85"/>
    </location>
</feature>
<dbReference type="EMBL" id="AP005300">
    <property type="protein sequence ID" value="BAD19711.1"/>
    <property type="molecule type" value="Genomic_DNA"/>
</dbReference>
<reference evidence="4" key="4">
    <citation type="journal article" date="2008" name="Nucleic Acids Res.">
        <title>The rice annotation project database (RAP-DB): 2008 update.</title>
        <authorList>
            <consortium name="The rice annotation project (RAP)"/>
        </authorList>
    </citation>
    <scope>GENOME REANNOTATION</scope>
    <source>
        <strain evidence="4">cv. Nipponbare</strain>
    </source>
</reference>
<dbReference type="AlphaFoldDB" id="Q6K5Z5"/>
<dbReference type="EMBL" id="AP005286">
    <property type="protein sequence ID" value="BAD19707.1"/>
    <property type="molecule type" value="Genomic_DNA"/>
</dbReference>
<evidence type="ECO:0000313" key="3">
    <source>
        <dbReference type="EMBL" id="BAD19711.1"/>
    </source>
</evidence>
<name>Q6K5Z5_ORYSJ</name>
<evidence type="ECO:0000313" key="2">
    <source>
        <dbReference type="EMBL" id="BAD19707.1"/>
    </source>
</evidence>
<proteinExistence type="predicted"/>
<reference evidence="4" key="3">
    <citation type="journal article" date="2005" name="Nature">
        <title>The map-based sequence of the rice genome.</title>
        <authorList>
            <consortium name="International rice genome sequencing project (IRGSP)"/>
            <person name="Matsumoto T."/>
            <person name="Wu J."/>
            <person name="Kanamori H."/>
            <person name="Katayose Y."/>
            <person name="Fujisawa M."/>
            <person name="Namiki N."/>
            <person name="Mizuno H."/>
            <person name="Yamamoto K."/>
            <person name="Antonio B.A."/>
            <person name="Baba T."/>
            <person name="Sakata K."/>
            <person name="Nagamura Y."/>
            <person name="Aoki H."/>
            <person name="Arikawa K."/>
            <person name="Arita K."/>
            <person name="Bito T."/>
            <person name="Chiden Y."/>
            <person name="Fujitsuka N."/>
            <person name="Fukunaka R."/>
            <person name="Hamada M."/>
            <person name="Harada C."/>
            <person name="Hayashi A."/>
            <person name="Hijishita S."/>
            <person name="Honda M."/>
            <person name="Hosokawa S."/>
            <person name="Ichikawa Y."/>
            <person name="Idonuma A."/>
            <person name="Iijima M."/>
            <person name="Ikeda M."/>
            <person name="Ikeno M."/>
            <person name="Ito K."/>
            <person name="Ito S."/>
            <person name="Ito T."/>
            <person name="Ito Y."/>
            <person name="Ito Y."/>
            <person name="Iwabuchi A."/>
            <person name="Kamiya K."/>
            <person name="Karasawa W."/>
            <person name="Kurita K."/>
            <person name="Katagiri S."/>
            <person name="Kikuta A."/>
            <person name="Kobayashi H."/>
            <person name="Kobayashi N."/>
            <person name="Machita K."/>
            <person name="Maehara T."/>
            <person name="Masukawa M."/>
            <person name="Mizubayashi T."/>
            <person name="Mukai Y."/>
            <person name="Nagasaki H."/>
            <person name="Nagata Y."/>
            <person name="Naito S."/>
            <person name="Nakashima M."/>
            <person name="Nakama Y."/>
            <person name="Nakamichi Y."/>
            <person name="Nakamura M."/>
            <person name="Meguro A."/>
            <person name="Negishi M."/>
            <person name="Ohta I."/>
            <person name="Ohta T."/>
            <person name="Okamoto M."/>
            <person name="Ono N."/>
            <person name="Saji S."/>
            <person name="Sakaguchi M."/>
            <person name="Sakai K."/>
            <person name="Shibata M."/>
            <person name="Shimokawa T."/>
            <person name="Song J."/>
            <person name="Takazaki Y."/>
            <person name="Terasawa K."/>
            <person name="Tsugane M."/>
            <person name="Tsuji K."/>
            <person name="Ueda S."/>
            <person name="Waki K."/>
            <person name="Yamagata H."/>
            <person name="Yamamoto M."/>
            <person name="Yamamoto S."/>
            <person name="Yamane H."/>
            <person name="Yoshiki S."/>
            <person name="Yoshihara R."/>
            <person name="Yukawa K."/>
            <person name="Zhong H."/>
            <person name="Yano M."/>
            <person name="Yuan Q."/>
            <person name="Ouyang S."/>
            <person name="Liu J."/>
            <person name="Jones K.M."/>
            <person name="Gansberger K."/>
            <person name="Moffat K."/>
            <person name="Hill J."/>
            <person name="Bera J."/>
            <person name="Fadrosh D."/>
            <person name="Jin S."/>
            <person name="Johri S."/>
            <person name="Kim M."/>
            <person name="Overton L."/>
            <person name="Reardon M."/>
            <person name="Tsitrin T."/>
            <person name="Vuong H."/>
            <person name="Weaver B."/>
            <person name="Ciecko A."/>
            <person name="Tallon L."/>
            <person name="Jackson J."/>
            <person name="Pai G."/>
            <person name="Aken S.V."/>
            <person name="Utterback T."/>
            <person name="Reidmuller S."/>
            <person name="Feldblyum T."/>
            <person name="Hsiao J."/>
            <person name="Zismann V."/>
            <person name="Iobst S."/>
            <person name="de Vazeille A.R."/>
            <person name="Buell C.R."/>
            <person name="Ying K."/>
            <person name="Li Y."/>
            <person name="Lu T."/>
            <person name="Huang Y."/>
            <person name="Zhao Q."/>
            <person name="Feng Q."/>
            <person name="Zhang L."/>
            <person name="Zhu J."/>
            <person name="Weng Q."/>
            <person name="Mu J."/>
            <person name="Lu Y."/>
            <person name="Fan D."/>
            <person name="Liu Y."/>
            <person name="Guan J."/>
            <person name="Zhang Y."/>
            <person name="Yu S."/>
            <person name="Liu X."/>
            <person name="Zhang Y."/>
            <person name="Hong G."/>
            <person name="Han B."/>
            <person name="Choisne N."/>
            <person name="Demange N."/>
            <person name="Orjeda G."/>
            <person name="Samain S."/>
            <person name="Cattolico L."/>
            <person name="Pelletier E."/>
            <person name="Couloux A."/>
            <person name="Segurens B."/>
            <person name="Wincker P."/>
            <person name="D'Hont A."/>
            <person name="Scarpelli C."/>
            <person name="Weissenbach J."/>
            <person name="Salanoubat M."/>
            <person name="Quetier F."/>
            <person name="Yu Y."/>
            <person name="Kim H.R."/>
            <person name="Rambo T."/>
            <person name="Currie J."/>
            <person name="Collura K."/>
            <person name="Luo M."/>
            <person name="Yang T."/>
            <person name="Ammiraju J.S.S."/>
            <person name="Engler F."/>
            <person name="Soderlund C."/>
            <person name="Wing R.A."/>
            <person name="Palmer L.E."/>
            <person name="de la Bastide M."/>
            <person name="Spiegel L."/>
            <person name="Nascimento L."/>
            <person name="Zutavern T."/>
            <person name="O'Shaughnessy A."/>
            <person name="Dike S."/>
            <person name="Dedhia N."/>
            <person name="Preston R."/>
            <person name="Balija V."/>
            <person name="McCombie W.R."/>
            <person name="Chow T."/>
            <person name="Chen H."/>
            <person name="Chung M."/>
            <person name="Chen C."/>
            <person name="Shaw J."/>
            <person name="Wu H."/>
            <person name="Hsiao K."/>
            <person name="Chao Y."/>
            <person name="Chu M."/>
            <person name="Cheng C."/>
            <person name="Hour A."/>
            <person name="Lee P."/>
            <person name="Lin S."/>
            <person name="Lin Y."/>
            <person name="Liou J."/>
            <person name="Liu S."/>
            <person name="Hsing Y."/>
            <person name="Raghuvanshi S."/>
            <person name="Mohanty A."/>
            <person name="Bharti A.K."/>
            <person name="Gaur A."/>
            <person name="Gupta V."/>
            <person name="Kumar D."/>
            <person name="Ravi V."/>
            <person name="Vij S."/>
            <person name="Kapur A."/>
            <person name="Khurana P."/>
            <person name="Khurana P."/>
            <person name="Khurana J.P."/>
            <person name="Tyagi A.K."/>
            <person name="Gaikwad K."/>
            <person name="Singh A."/>
            <person name="Dalal V."/>
            <person name="Srivastava S."/>
            <person name="Dixit A."/>
            <person name="Pal A.K."/>
            <person name="Ghazi I.A."/>
            <person name="Yadav M."/>
            <person name="Pandit A."/>
            <person name="Bhargava A."/>
            <person name="Sureshbabu K."/>
            <person name="Batra K."/>
            <person name="Sharma T.R."/>
            <person name="Mohapatra T."/>
            <person name="Singh N.K."/>
            <person name="Messing J."/>
            <person name="Nelson A.B."/>
            <person name="Fuks G."/>
            <person name="Kavchok S."/>
            <person name="Keizer G."/>
            <person name="Linton E."/>
            <person name="Llaca V."/>
            <person name="Song R."/>
            <person name="Tanyolac B."/>
            <person name="Young S."/>
            <person name="Ho-Il K."/>
            <person name="Hahn J.H."/>
            <person name="Sangsakoo G."/>
            <person name="Vanavichit A."/>
            <person name="de Mattos Luiz.A.T."/>
            <person name="Zimmer P.D."/>
            <person name="Malone G."/>
            <person name="Dellagostin O."/>
            <person name="de Oliveira A.C."/>
            <person name="Bevan M."/>
            <person name="Bancroft I."/>
            <person name="Minx P."/>
            <person name="Cordum H."/>
            <person name="Wilson R."/>
            <person name="Cheng Z."/>
            <person name="Jin W."/>
            <person name="Jiang J."/>
            <person name="Leong S.A."/>
            <person name="Iwama H."/>
            <person name="Gojobori T."/>
            <person name="Itoh T."/>
            <person name="Niimura Y."/>
            <person name="Fujii Y."/>
            <person name="Habara T."/>
            <person name="Sakai H."/>
            <person name="Sato Y."/>
            <person name="Wilson G."/>
            <person name="Kumar K."/>
            <person name="McCouch S."/>
            <person name="Juretic N."/>
            <person name="Hoen D."/>
            <person name="Wright S."/>
            <person name="Bruskiewich R."/>
            <person name="Bureau T."/>
            <person name="Miyao A."/>
            <person name="Hirochika H."/>
            <person name="Nishikawa T."/>
            <person name="Kadowaki K."/>
            <person name="Sugiura M."/>
            <person name="Burr B."/>
            <person name="Sasaki T."/>
        </authorList>
    </citation>
    <scope>NUCLEOTIDE SEQUENCE [LARGE SCALE GENOMIC DNA]</scope>
    <source>
        <strain evidence="4">cv. Nipponbare</strain>
    </source>
</reference>
<reference evidence="3" key="2">
    <citation type="submission" date="2002-05" db="EMBL/GenBank/DDBJ databases">
        <title>Oryza sativa nipponbare(GA3) genomic DNA, chromosome 2, BAC clone:OJ2055_H10.</title>
        <authorList>
            <person name="Sasaki T."/>
            <person name="Matsumoto T."/>
            <person name="Katayose Y."/>
        </authorList>
    </citation>
    <scope>NUCLEOTIDE SEQUENCE</scope>
</reference>
<evidence type="ECO:0000313" key="4">
    <source>
        <dbReference type="Proteomes" id="UP000000763"/>
    </source>
</evidence>
<gene>
    <name evidence="2" type="primary">OJ1004_A05.45</name>
    <name evidence="3" type="ORF">OJ2055_H10.4</name>
</gene>
<feature type="compositionally biased region" description="Basic and acidic residues" evidence="1">
    <location>
        <begin position="35"/>
        <end position="69"/>
    </location>
</feature>
<evidence type="ECO:0000256" key="1">
    <source>
        <dbReference type="SAM" id="MobiDB-lite"/>
    </source>
</evidence>
<protein>
    <submittedName>
        <fullName evidence="3">Uncharacterized protein</fullName>
    </submittedName>
</protein>